<proteinExistence type="predicted"/>
<organism evidence="2 3">
    <name type="scientific">Noviherbaspirillum suwonense</name>
    <dbReference type="NCBI Taxonomy" id="1224511"/>
    <lineage>
        <taxon>Bacteria</taxon>
        <taxon>Pseudomonadati</taxon>
        <taxon>Pseudomonadota</taxon>
        <taxon>Betaproteobacteria</taxon>
        <taxon>Burkholderiales</taxon>
        <taxon>Oxalobacteraceae</taxon>
        <taxon>Noviherbaspirillum</taxon>
    </lineage>
</organism>
<dbReference type="RefSeq" id="WP_283442544.1">
    <property type="nucleotide sequence ID" value="NZ_FXUL01000008.1"/>
</dbReference>
<gene>
    <name evidence="2" type="ORF">SAMN06295970_10841</name>
</gene>
<comment type="caution">
    <text evidence="2">The sequence shown here is derived from an EMBL/GenBank/DDBJ whole genome shotgun (WGS) entry which is preliminary data.</text>
</comment>
<protein>
    <submittedName>
        <fullName evidence="2">Uncharacterized protein</fullName>
    </submittedName>
</protein>
<keyword evidence="3" id="KW-1185">Reference proteome</keyword>
<evidence type="ECO:0000256" key="1">
    <source>
        <dbReference type="SAM" id="Phobius"/>
    </source>
</evidence>
<accession>A0ABY1Q7P6</accession>
<dbReference type="EMBL" id="FXUL01000008">
    <property type="protein sequence ID" value="SMP62132.1"/>
    <property type="molecule type" value="Genomic_DNA"/>
</dbReference>
<keyword evidence="1" id="KW-1133">Transmembrane helix</keyword>
<keyword evidence="1" id="KW-0812">Transmembrane</keyword>
<feature type="transmembrane region" description="Helical" evidence="1">
    <location>
        <begin position="14"/>
        <end position="34"/>
    </location>
</feature>
<evidence type="ECO:0000313" key="2">
    <source>
        <dbReference type="EMBL" id="SMP62132.1"/>
    </source>
</evidence>
<sequence length="136" mass="15275">MHVSSRSKTWPQRAAAIIVCIALFAVLYAGWQYWLYSGGIFRTSGFNEAAWKKLNLRTGDVSCYRGGMAADMRVNILRVGLPKSRVEALLGAPDIKRMHVYGYALGMCSGLRIDLDSLDVHFDAEDRIERVLLVQH</sequence>
<evidence type="ECO:0000313" key="3">
    <source>
        <dbReference type="Proteomes" id="UP001158049"/>
    </source>
</evidence>
<dbReference type="Proteomes" id="UP001158049">
    <property type="component" value="Unassembled WGS sequence"/>
</dbReference>
<keyword evidence="1" id="KW-0472">Membrane</keyword>
<name>A0ABY1Q7P6_9BURK</name>
<reference evidence="2 3" key="1">
    <citation type="submission" date="2017-05" db="EMBL/GenBank/DDBJ databases">
        <authorList>
            <person name="Varghese N."/>
            <person name="Submissions S."/>
        </authorList>
    </citation>
    <scope>NUCLEOTIDE SEQUENCE [LARGE SCALE GENOMIC DNA]</scope>
    <source>
        <strain evidence="2 3">DSM 26001</strain>
    </source>
</reference>